<evidence type="ECO:0000259" key="4">
    <source>
        <dbReference type="Pfam" id="PF08540"/>
    </source>
</evidence>
<dbReference type="InterPro" id="IPR013528">
    <property type="entry name" value="HMG_CoA_synth_N"/>
</dbReference>
<feature type="domain" description="Hydroxymethylglutaryl-coenzyme A synthase C-terminal" evidence="4">
    <location>
        <begin position="267"/>
        <end position="360"/>
    </location>
</feature>
<dbReference type="InterPro" id="IPR013746">
    <property type="entry name" value="HMG_CoA_synt_C_dom"/>
</dbReference>
<dbReference type="RefSeq" id="WP_090099145.1">
    <property type="nucleotide sequence ID" value="NZ_FNIX01000007.1"/>
</dbReference>
<evidence type="ECO:0000313" key="6">
    <source>
        <dbReference type="Proteomes" id="UP000199691"/>
    </source>
</evidence>
<gene>
    <name evidence="5" type="ORF">SAMN05421507_107253</name>
</gene>
<accession>A0A1H0S6C9</accession>
<dbReference type="GO" id="GO:0006084">
    <property type="term" value="P:acetyl-CoA metabolic process"/>
    <property type="evidence" value="ECO:0007669"/>
    <property type="project" value="InterPro"/>
</dbReference>
<dbReference type="AlphaFoldDB" id="A0A1H0S6C9"/>
<dbReference type="Pfam" id="PF01154">
    <property type="entry name" value="HMG_CoA_synt_N"/>
    <property type="match status" value="1"/>
</dbReference>
<protein>
    <submittedName>
        <fullName evidence="5">Polyketide biosynthesis 3-hydroxy-3-methylglutaryl-CoA synthase-like enzyme PksG</fullName>
    </submittedName>
</protein>
<sequence>MTAVGIEDIGAYFGTAHVEVGELFQARGLEQARLANLLMRRKSVALPCEDIVTMAVNAARPVLDRLGAEGRATIETVVVATESGVDLAKSAAAFALAFLDLPKTCRVFEVKQACHGGAAAFQMAAASLAVSPRRGRALVIAGDAPIPVQGSYAEPSQGAGAIAVLLGEPRLARWHADRYGLWSFDNTDFRRPAVDVDVINVDLSIMSYIDCLIGSYKNYSEHTASDFGASFDALAMHTPFPGMVRGAHRTAARRLSGMDAAGIDLDFKKRVSASLEVPAEVGNIYSGCTLMALASSLRHHSTTTGHELGVYSYGGGCSSEFIGLTASADTERTPAAAQLDAALSARTKISVERYDAVLDVARRTLPGTPDADDCLRGVSDLVTTAAHTAGPLLMLGSIKDHHREYLWCDKDMS</sequence>
<name>A0A1H0S6C9_9PSEU</name>
<evidence type="ECO:0000259" key="3">
    <source>
        <dbReference type="Pfam" id="PF01154"/>
    </source>
</evidence>
<dbReference type="EMBL" id="FNIX01000007">
    <property type="protein sequence ID" value="SDP37280.1"/>
    <property type="molecule type" value="Genomic_DNA"/>
</dbReference>
<dbReference type="PANTHER" id="PTHR43323:SF2">
    <property type="entry name" value="HYDROXYMETHYLGLUTARYL-COA SYNTHASE"/>
    <property type="match status" value="1"/>
</dbReference>
<dbReference type="GO" id="GO:0004421">
    <property type="term" value="F:hydroxymethylglutaryl-CoA synthase activity"/>
    <property type="evidence" value="ECO:0007669"/>
    <property type="project" value="InterPro"/>
</dbReference>
<dbReference type="InterPro" id="IPR016039">
    <property type="entry name" value="Thiolase-like"/>
</dbReference>
<evidence type="ECO:0000256" key="1">
    <source>
        <dbReference type="ARBA" id="ARBA00007061"/>
    </source>
</evidence>
<dbReference type="SUPFAM" id="SSF53901">
    <property type="entry name" value="Thiolase-like"/>
    <property type="match status" value="2"/>
</dbReference>
<keyword evidence="6" id="KW-1185">Reference proteome</keyword>
<proteinExistence type="inferred from homology"/>
<reference evidence="6" key="1">
    <citation type="submission" date="2016-10" db="EMBL/GenBank/DDBJ databases">
        <authorList>
            <person name="Varghese N."/>
            <person name="Submissions S."/>
        </authorList>
    </citation>
    <scope>NUCLEOTIDE SEQUENCE [LARGE SCALE GENOMIC DNA]</scope>
    <source>
        <strain evidence="6">CGMCC 4.6609</strain>
    </source>
</reference>
<dbReference type="Pfam" id="PF08540">
    <property type="entry name" value="HMG_CoA_synt_C"/>
    <property type="match status" value="1"/>
</dbReference>
<feature type="domain" description="Hydroxymethylglutaryl-coenzyme A synthase N-terminal" evidence="3">
    <location>
        <begin position="3"/>
        <end position="167"/>
    </location>
</feature>
<dbReference type="OrthoDB" id="9769523at2"/>
<dbReference type="Proteomes" id="UP000199691">
    <property type="component" value="Unassembled WGS sequence"/>
</dbReference>
<organism evidence="5 6">
    <name type="scientific">Lentzea jiangxiensis</name>
    <dbReference type="NCBI Taxonomy" id="641025"/>
    <lineage>
        <taxon>Bacteria</taxon>
        <taxon>Bacillati</taxon>
        <taxon>Actinomycetota</taxon>
        <taxon>Actinomycetes</taxon>
        <taxon>Pseudonocardiales</taxon>
        <taxon>Pseudonocardiaceae</taxon>
        <taxon>Lentzea</taxon>
    </lineage>
</organism>
<dbReference type="CDD" id="cd00827">
    <property type="entry name" value="init_cond_enzymes"/>
    <property type="match status" value="1"/>
</dbReference>
<evidence type="ECO:0000256" key="2">
    <source>
        <dbReference type="ARBA" id="ARBA00022679"/>
    </source>
</evidence>
<dbReference type="PANTHER" id="PTHR43323">
    <property type="entry name" value="3-HYDROXY-3-METHYLGLUTARYL COENZYME A SYNTHASE"/>
    <property type="match status" value="1"/>
</dbReference>
<comment type="similarity">
    <text evidence="1">Belongs to the thiolase-like superfamily. HMG-CoA synthase family.</text>
</comment>
<keyword evidence="2" id="KW-0808">Transferase</keyword>
<dbReference type="STRING" id="641025.SAMN05421507_107253"/>
<dbReference type="Gene3D" id="3.40.47.10">
    <property type="match status" value="2"/>
</dbReference>
<evidence type="ECO:0000313" key="5">
    <source>
        <dbReference type="EMBL" id="SDP37280.1"/>
    </source>
</evidence>